<dbReference type="SMART" id="SM00382">
    <property type="entry name" value="AAA"/>
    <property type="match status" value="1"/>
</dbReference>
<dbReference type="NCBIfam" id="TIGR02686">
    <property type="entry name" value="relax_trwC"/>
    <property type="match status" value="1"/>
</dbReference>
<dbReference type="RefSeq" id="WP_014770463.1">
    <property type="nucleotide sequence ID" value="NC_018002.1"/>
</dbReference>
<dbReference type="CDD" id="cd18809">
    <property type="entry name" value="SF1_C_RecD"/>
    <property type="match status" value="1"/>
</dbReference>
<evidence type="ECO:0000313" key="4">
    <source>
        <dbReference type="Proteomes" id="UP000006176"/>
    </source>
</evidence>
<dbReference type="Proteomes" id="UP000006176">
    <property type="component" value="Chromosome"/>
</dbReference>
<name>I3Y076_SULBS</name>
<feature type="domain" description="AAA+ ATPase" evidence="2">
    <location>
        <begin position="433"/>
        <end position="650"/>
    </location>
</feature>
<dbReference type="KEGG" id="sba:Sulba_2330"/>
<dbReference type="Pfam" id="PF13604">
    <property type="entry name" value="AAA_30"/>
    <property type="match status" value="1"/>
</dbReference>
<feature type="region of interest" description="Disordered" evidence="1">
    <location>
        <begin position="250"/>
        <end position="276"/>
    </location>
</feature>
<dbReference type="InterPro" id="IPR027417">
    <property type="entry name" value="P-loop_NTPase"/>
</dbReference>
<evidence type="ECO:0000313" key="3">
    <source>
        <dbReference type="EMBL" id="AFL69600.1"/>
    </source>
</evidence>
<gene>
    <name evidence="3" type="ordered locus">Sulba_2330</name>
</gene>
<sequence length="1318" mass="149265">MLAQPKITTASNARNYFEKDTYYLNNEFEQGSFYGGLKDELGLKDFNLKDFDSLLAGRHPVSGEQLIKLTKKDFDKDGDRLRAACDLTFAADKSISILYEVSSDDVKAQIREAFTESISVALDFAEANYSNSKSRDNVQGQKAQPKMIFTRFDHSESRNNDMHLHQHCLAINMIQDENGKWKSVEFNQIMMNHQLIGQIQRNSFAQKLQKLGFEVEITDAKVGTFSLKNVNKYLRDKFSTRKDDIKNEMAESGQTSYKATHTAQKQTAKWKDKNKDREAIQEHNIERLKEAGADIASIKYKKADLEVRHITAKECVQIAITDITDRKSVFSREDILKHALKVSLTTDVSIEAIQNEFKNYKDLIEINQEENQYTTKEVLEKETYIFSKKESINFSITSDKTQVDKAIKEFEKEKGFELKEGQTQLAHTILTCDKQFILAQGVAGAGKSTSLEIVKNVAEAQDIKVIALAPTGTATDNLAKEAGIKESYTVAKFIQENGNGVKDAIVIIDEAGMLGLRDTEALIKIAEENNLKLVFSGDQNQKKSISQGDIFAGMQRQGFETVYLDEGNRQKNHLMKNAVKNILDKDISAALNILKDTTREIKKPKERLKAAEVEYLKDRHNSLLITTTNSDRRALNSSIRSHLIGNGKITESKNFATREVPSMSALEKRSAIYYQVNEKVYLSKNIGSISAGREAIIKKINIDKNTLEIEHFFKDKTFTETVYLSTHGNSLNLFKETFTDFGVGEQVIMKKNDSKLGLKNGQIGTITAIVNNEITVQFEKAVKTFSLKDYKYIQHAYAITDFASQGKTTDKVIAVANSQSASFNDFYTQITRAKFEAHIITDNLKELQLRAARDSQKLNATDLISAQEKKETTMQQPTQPKQLKLTQEEFSQLSKRTKDELKLTDPAAVLNALGIPYKEKNGRYEFKVRSDDKTASANMYIDKLGEWKYNDFGGNNGTIENLIMETTKVSYKEALDYAIVHLGITNHVKERLDELNGTRTAIRTASDLSFKMQENLKRAEIHINSKVTSVKELKDYAPAVEYLASRGIHKIPPQLKMITGEYMAKDGTIKKAFGVGIESIGGGGDIHFLKPLGSLKSMNLGEKNISLFKSQTPTQSVCVFESKMCYAAAYNQRDFTHTDVIIANSTSNAHKVAEAIKDKYTQVAFYNQNDKPGIDFVKKVSSEAQQTDFTYIKYQKNEQGKDINDLHKDGVQLEEREEKSFMLKVKETYKGIDSIISSLENFKEFYDFLTHMQKGDVIEIFNSLEYIATERPDLARASCEIIVDFSKDITDREYTLEEVAKNLAQEIYEEVQERPRER</sequence>
<dbReference type="Gene3D" id="3.40.1360.10">
    <property type="match status" value="1"/>
</dbReference>
<dbReference type="EMBL" id="CP003333">
    <property type="protein sequence ID" value="AFL69600.1"/>
    <property type="molecule type" value="Genomic_DNA"/>
</dbReference>
<proteinExistence type="predicted"/>
<dbReference type="SUPFAM" id="SSF52540">
    <property type="entry name" value="P-loop containing nucleoside triphosphate hydrolases"/>
    <property type="match status" value="2"/>
</dbReference>
<dbReference type="Pfam" id="PF08751">
    <property type="entry name" value="TrwC"/>
    <property type="match status" value="1"/>
</dbReference>
<protein>
    <submittedName>
        <fullName evidence="3">Conjugative relaxase domain protein, TrwC/TraI family</fullName>
    </submittedName>
</protein>
<evidence type="ECO:0000256" key="1">
    <source>
        <dbReference type="SAM" id="MobiDB-lite"/>
    </source>
</evidence>
<dbReference type="eggNOG" id="COG0507">
    <property type="taxonomic scope" value="Bacteria"/>
</dbReference>
<dbReference type="PATRIC" id="fig|760154.4.peg.2329"/>
<organism evidence="3 4">
    <name type="scientific">Sulfurospirillum barnesii (strain ATCC 700032 / DSM 10660 / SES-3)</name>
    <dbReference type="NCBI Taxonomy" id="760154"/>
    <lineage>
        <taxon>Bacteria</taxon>
        <taxon>Pseudomonadati</taxon>
        <taxon>Campylobacterota</taxon>
        <taxon>Epsilonproteobacteria</taxon>
        <taxon>Campylobacterales</taxon>
        <taxon>Sulfurospirillaceae</taxon>
        <taxon>Sulfurospirillum</taxon>
    </lineage>
</organism>
<dbReference type="NCBIfam" id="NF041492">
    <property type="entry name" value="MobF"/>
    <property type="match status" value="1"/>
</dbReference>
<dbReference type="HOGENOM" id="CLU_001748_0_2_7"/>
<reference evidence="3 4" key="1">
    <citation type="submission" date="2012-06" db="EMBL/GenBank/DDBJ databases">
        <title>Complete sequence of Sulfurospirillum barnesii SES-3.</title>
        <authorList>
            <consortium name="US DOE Joint Genome Institute"/>
            <person name="Lucas S."/>
            <person name="Han J."/>
            <person name="Lapidus A."/>
            <person name="Cheng J.-F."/>
            <person name="Goodwin L."/>
            <person name="Pitluck S."/>
            <person name="Peters L."/>
            <person name="Ovchinnikova G."/>
            <person name="Lu M."/>
            <person name="Detter J.C."/>
            <person name="Han C."/>
            <person name="Tapia R."/>
            <person name="Land M."/>
            <person name="Hauser L."/>
            <person name="Kyrpides N."/>
            <person name="Ivanova N."/>
            <person name="Pagani I."/>
            <person name="Stolz J."/>
            <person name="Arkin A."/>
            <person name="Dehal P."/>
            <person name="Oremland R."/>
            <person name="Saltikov C."/>
            <person name="Basu P."/>
            <person name="Hollibaugh J."/>
            <person name="Newman D."/>
            <person name="Stolyar S."/>
            <person name="Hazen T."/>
            <person name="Woyke T."/>
        </authorList>
    </citation>
    <scope>NUCLEOTIDE SEQUENCE [LARGE SCALE GENOMIC DNA]</scope>
    <source>
        <strain evidence="4">ATCC 700032 / DSM 10660 / SES-3</strain>
    </source>
</reference>
<feature type="compositionally biased region" description="Polar residues" evidence="1">
    <location>
        <begin position="252"/>
        <end position="267"/>
    </location>
</feature>
<keyword evidence="4" id="KW-1185">Reference proteome</keyword>
<dbReference type="STRING" id="760154.Sulba_2330"/>
<evidence type="ECO:0000259" key="2">
    <source>
        <dbReference type="SMART" id="SM00382"/>
    </source>
</evidence>
<dbReference type="Pfam" id="PF13155">
    <property type="entry name" value="Toprim_2"/>
    <property type="match status" value="1"/>
</dbReference>
<dbReference type="InterPro" id="IPR014059">
    <property type="entry name" value="TraI/TrwC_relax"/>
</dbReference>
<dbReference type="SUPFAM" id="SSF55464">
    <property type="entry name" value="Origin of replication-binding domain, RBD-like"/>
    <property type="match status" value="1"/>
</dbReference>
<dbReference type="OrthoDB" id="9803432at2"/>
<accession>I3Y076</accession>
<dbReference type="InterPro" id="IPR003593">
    <property type="entry name" value="AAA+_ATPase"/>
</dbReference>
<dbReference type="Gene3D" id="3.40.50.300">
    <property type="entry name" value="P-loop containing nucleotide triphosphate hydrolases"/>
    <property type="match status" value="2"/>
</dbReference>
<dbReference type="InterPro" id="IPR014862">
    <property type="entry name" value="TrwC"/>
</dbReference>